<sequence length="186" mass="21186">MSHIRRWSRAVHRDLSFFFGGIVLIYAISGFTLNHKHDFNAEYAIRQHRFRTEGTFPKSEHDYTKNYVLSMLEPLGEATAYTKHYFPDSTHMKAFIRGGSSLVVDMRTGEAVYESVKKRPLLSVMNRLHYNPGRWWTVFSDVFAGSLVLITLTGLVMVHGGKGLWGRGGIELVAGILFPLLFIVFS</sequence>
<feature type="transmembrane region" description="Helical" evidence="1">
    <location>
        <begin position="164"/>
        <end position="185"/>
    </location>
</feature>
<evidence type="ECO:0000313" key="2">
    <source>
        <dbReference type="EMBL" id="MBC5616627.1"/>
    </source>
</evidence>
<accession>A0ABR7CLU8</accession>
<feature type="transmembrane region" description="Helical" evidence="1">
    <location>
        <begin position="15"/>
        <end position="33"/>
    </location>
</feature>
<feature type="transmembrane region" description="Helical" evidence="1">
    <location>
        <begin position="135"/>
        <end position="158"/>
    </location>
</feature>
<protein>
    <submittedName>
        <fullName evidence="2">PepSY-associated TM helix domain-containing protein</fullName>
    </submittedName>
</protein>
<keyword evidence="3" id="KW-1185">Reference proteome</keyword>
<proteinExistence type="predicted"/>
<keyword evidence="1" id="KW-1133">Transmembrane helix</keyword>
<name>A0ABR7CLU8_9BACT</name>
<comment type="caution">
    <text evidence="2">The sequence shown here is derived from an EMBL/GenBank/DDBJ whole genome shotgun (WGS) entry which is preliminary data.</text>
</comment>
<dbReference type="PANTHER" id="PTHR40115">
    <property type="entry name" value="INNER MEMBRANE PROTEIN WITH PEPSY TM HELIX"/>
    <property type="match status" value="1"/>
</dbReference>
<reference evidence="2 3" key="1">
    <citation type="submission" date="2020-08" db="EMBL/GenBank/DDBJ databases">
        <title>Genome public.</title>
        <authorList>
            <person name="Liu C."/>
            <person name="Sun Q."/>
        </authorList>
    </citation>
    <scope>NUCLEOTIDE SEQUENCE [LARGE SCALE GENOMIC DNA]</scope>
    <source>
        <strain evidence="2 3">New-7</strain>
    </source>
</reference>
<keyword evidence="1" id="KW-0472">Membrane</keyword>
<dbReference type="Proteomes" id="UP000636891">
    <property type="component" value="Unassembled WGS sequence"/>
</dbReference>
<dbReference type="PANTHER" id="PTHR40115:SF1">
    <property type="entry name" value="INNER MEMBRANE PROTEIN WITH PEPSY TM HELIX"/>
    <property type="match status" value="1"/>
</dbReference>
<evidence type="ECO:0000256" key="1">
    <source>
        <dbReference type="SAM" id="Phobius"/>
    </source>
</evidence>
<evidence type="ECO:0000313" key="3">
    <source>
        <dbReference type="Proteomes" id="UP000636891"/>
    </source>
</evidence>
<gene>
    <name evidence="2" type="ORF">H8S08_06285</name>
</gene>
<keyword evidence="1" id="KW-0812">Transmembrane</keyword>
<dbReference type="Pfam" id="PF16357">
    <property type="entry name" value="PepSY_TM_like_2"/>
    <property type="match status" value="1"/>
</dbReference>
<dbReference type="EMBL" id="JACOOK010000003">
    <property type="protein sequence ID" value="MBC5616627.1"/>
    <property type="molecule type" value="Genomic_DNA"/>
</dbReference>
<dbReference type="InterPro" id="IPR032307">
    <property type="entry name" value="PepSY_TM-like_2"/>
</dbReference>
<organism evidence="2 3">
    <name type="scientific">Alistipes hominis</name>
    <dbReference type="NCBI Taxonomy" id="2763015"/>
    <lineage>
        <taxon>Bacteria</taxon>
        <taxon>Pseudomonadati</taxon>
        <taxon>Bacteroidota</taxon>
        <taxon>Bacteroidia</taxon>
        <taxon>Bacteroidales</taxon>
        <taxon>Rikenellaceae</taxon>
        <taxon>Alistipes</taxon>
    </lineage>
</organism>